<dbReference type="Pfam" id="PF00440">
    <property type="entry name" value="TetR_N"/>
    <property type="match status" value="1"/>
</dbReference>
<dbReference type="Gene3D" id="1.10.357.10">
    <property type="entry name" value="Tetracycline Repressor, domain 2"/>
    <property type="match status" value="1"/>
</dbReference>
<proteinExistence type="predicted"/>
<keyword evidence="3" id="KW-0804">Transcription</keyword>
<keyword evidence="1" id="KW-0805">Transcription regulation</keyword>
<protein>
    <submittedName>
        <fullName evidence="6">TetR family transcriptional regulator</fullName>
    </submittedName>
</protein>
<dbReference type="InterPro" id="IPR050109">
    <property type="entry name" value="HTH-type_TetR-like_transc_reg"/>
</dbReference>
<evidence type="ECO:0000256" key="1">
    <source>
        <dbReference type="ARBA" id="ARBA00023015"/>
    </source>
</evidence>
<feature type="DNA-binding region" description="H-T-H motif" evidence="4">
    <location>
        <begin position="43"/>
        <end position="62"/>
    </location>
</feature>
<reference evidence="6 7" key="1">
    <citation type="submission" date="2016-12" db="EMBL/GenBank/DDBJ databases">
        <title>The new phylogeny of genus Mycobacterium.</title>
        <authorList>
            <person name="Tortoli E."/>
            <person name="Trovato A."/>
            <person name="Cirillo D.M."/>
        </authorList>
    </citation>
    <scope>NUCLEOTIDE SEQUENCE [LARGE SCALE GENOMIC DNA]</scope>
    <source>
        <strain evidence="6 7">DSM 45069</strain>
    </source>
</reference>
<dbReference type="EMBL" id="MVHG01000027">
    <property type="protein sequence ID" value="ORA14837.1"/>
    <property type="molecule type" value="Genomic_DNA"/>
</dbReference>
<dbReference type="Proteomes" id="UP000192707">
    <property type="component" value="Unassembled WGS sequence"/>
</dbReference>
<dbReference type="RefSeq" id="WP_062894812.1">
    <property type="nucleotide sequence ID" value="NZ_MVHG01000027.1"/>
</dbReference>
<dbReference type="GO" id="GO:0003700">
    <property type="term" value="F:DNA-binding transcription factor activity"/>
    <property type="evidence" value="ECO:0007669"/>
    <property type="project" value="TreeGrafter"/>
</dbReference>
<organism evidence="6 7">
    <name type="scientific">Mycobacterium arosiense ATCC BAA-1401 = DSM 45069</name>
    <dbReference type="NCBI Taxonomy" id="1265311"/>
    <lineage>
        <taxon>Bacteria</taxon>
        <taxon>Bacillati</taxon>
        <taxon>Actinomycetota</taxon>
        <taxon>Actinomycetes</taxon>
        <taxon>Mycobacteriales</taxon>
        <taxon>Mycobacteriaceae</taxon>
        <taxon>Mycobacterium</taxon>
        <taxon>Mycobacterium avium complex (MAC)</taxon>
    </lineage>
</organism>
<sequence>MAAGRERFDTKARRTAQAEATRAALIDAARELFVEKGYHDTGTEEIVLAAGVGTRGALYHHFTDKKALFEAVFLTVEEELVMAAAQKLTGDADLSALDVLRRGLLGFLDASLTKPVQRILLIDGPVVLGWQRWRELESHYGLGAINAMLQRAADEGDLAAAPSIDVLAHLLLAAADEAALFIANATDQVAARDRAVHTLDALVEGLRNTDRATAHD</sequence>
<evidence type="ECO:0000313" key="6">
    <source>
        <dbReference type="EMBL" id="ORA14837.1"/>
    </source>
</evidence>
<feature type="domain" description="HTH tetR-type" evidence="5">
    <location>
        <begin position="19"/>
        <end position="80"/>
    </location>
</feature>
<dbReference type="OrthoDB" id="9805134at2"/>
<dbReference type="GO" id="GO:0000976">
    <property type="term" value="F:transcription cis-regulatory region binding"/>
    <property type="evidence" value="ECO:0007669"/>
    <property type="project" value="TreeGrafter"/>
</dbReference>
<dbReference type="SUPFAM" id="SSF46689">
    <property type="entry name" value="Homeodomain-like"/>
    <property type="match status" value="1"/>
</dbReference>
<dbReference type="PROSITE" id="PS50977">
    <property type="entry name" value="HTH_TETR_2"/>
    <property type="match status" value="1"/>
</dbReference>
<dbReference type="InterPro" id="IPR049484">
    <property type="entry name" value="Rv0078-like_C"/>
</dbReference>
<keyword evidence="7" id="KW-1185">Reference proteome</keyword>
<gene>
    <name evidence="6" type="ORF">BST14_13145</name>
</gene>
<accession>A0A1W9ZGY0</accession>
<name>A0A1W9ZGY0_MYCAI</name>
<evidence type="ECO:0000256" key="3">
    <source>
        <dbReference type="ARBA" id="ARBA00023163"/>
    </source>
</evidence>
<evidence type="ECO:0000259" key="5">
    <source>
        <dbReference type="PROSITE" id="PS50977"/>
    </source>
</evidence>
<evidence type="ECO:0000256" key="2">
    <source>
        <dbReference type="ARBA" id="ARBA00023125"/>
    </source>
</evidence>
<evidence type="ECO:0000313" key="7">
    <source>
        <dbReference type="Proteomes" id="UP000192707"/>
    </source>
</evidence>
<dbReference type="Pfam" id="PF21351">
    <property type="entry name" value="TetR_C_41"/>
    <property type="match status" value="1"/>
</dbReference>
<keyword evidence="2 4" id="KW-0238">DNA-binding</keyword>
<dbReference type="InterPro" id="IPR001647">
    <property type="entry name" value="HTH_TetR"/>
</dbReference>
<comment type="caution">
    <text evidence="6">The sequence shown here is derived from an EMBL/GenBank/DDBJ whole genome shotgun (WGS) entry which is preliminary data.</text>
</comment>
<dbReference type="InterPro" id="IPR009057">
    <property type="entry name" value="Homeodomain-like_sf"/>
</dbReference>
<dbReference type="PANTHER" id="PTHR30055:SF234">
    <property type="entry name" value="HTH-TYPE TRANSCRIPTIONAL REGULATOR BETI"/>
    <property type="match status" value="1"/>
</dbReference>
<dbReference type="AlphaFoldDB" id="A0A1W9ZGY0"/>
<evidence type="ECO:0000256" key="4">
    <source>
        <dbReference type="PROSITE-ProRule" id="PRU00335"/>
    </source>
</evidence>
<dbReference type="PANTHER" id="PTHR30055">
    <property type="entry name" value="HTH-TYPE TRANSCRIPTIONAL REGULATOR RUTR"/>
    <property type="match status" value="1"/>
</dbReference>